<comment type="caution">
    <text evidence="1">The sequence shown here is derived from an EMBL/GenBank/DDBJ whole genome shotgun (WGS) entry which is preliminary data.</text>
</comment>
<keyword evidence="2" id="KW-1185">Reference proteome</keyword>
<organism evidence="1 2">
    <name type="scientific">Populibacterium corticicola</name>
    <dbReference type="NCBI Taxonomy" id="1812826"/>
    <lineage>
        <taxon>Bacteria</taxon>
        <taxon>Bacillati</taxon>
        <taxon>Actinomycetota</taxon>
        <taxon>Actinomycetes</taxon>
        <taxon>Micrococcales</taxon>
        <taxon>Jonesiaceae</taxon>
        <taxon>Populibacterium</taxon>
    </lineage>
</organism>
<evidence type="ECO:0000313" key="1">
    <source>
        <dbReference type="EMBL" id="MFD2840904.1"/>
    </source>
</evidence>
<protein>
    <submittedName>
        <fullName evidence="1">Uncharacterized protein</fullName>
    </submittedName>
</protein>
<accession>A0ABW5XGP4</accession>
<evidence type="ECO:0000313" key="2">
    <source>
        <dbReference type="Proteomes" id="UP001597391"/>
    </source>
</evidence>
<dbReference type="Proteomes" id="UP001597391">
    <property type="component" value="Unassembled WGS sequence"/>
</dbReference>
<name>A0ABW5XGP4_9MICO</name>
<dbReference type="RefSeq" id="WP_377466832.1">
    <property type="nucleotide sequence ID" value="NZ_JBHUOP010000004.1"/>
</dbReference>
<dbReference type="EMBL" id="JBHUOP010000004">
    <property type="protein sequence ID" value="MFD2840904.1"/>
    <property type="molecule type" value="Genomic_DNA"/>
</dbReference>
<reference evidence="2" key="1">
    <citation type="journal article" date="2019" name="Int. J. Syst. Evol. Microbiol.">
        <title>The Global Catalogue of Microorganisms (GCM) 10K type strain sequencing project: providing services to taxonomists for standard genome sequencing and annotation.</title>
        <authorList>
            <consortium name="The Broad Institute Genomics Platform"/>
            <consortium name="The Broad Institute Genome Sequencing Center for Infectious Disease"/>
            <person name="Wu L."/>
            <person name="Ma J."/>
        </authorList>
    </citation>
    <scope>NUCLEOTIDE SEQUENCE [LARGE SCALE GENOMIC DNA]</scope>
    <source>
        <strain evidence="2">KCTC 33576</strain>
    </source>
</reference>
<sequence>MLGKSERESAVHARAAAVKGGWDNGDSVLLELGSRTSMLATIAALDAINGVVHIGHPSQPDPGLERRLLSADNSLVLTQSVSIDSQWTLVGRSHESNGTAIIDEAGMRDTRQVLRTLGITPQVVSTTMSVDDRCTLAGEHGMLVLEKAAIPAGYFELEGASLFASVPPLWYGLLETAEELYDFTERTQIWLAFGPTEDHEGSLRITLNVFAEHSIDLQHLRSQRAANGTHVFLSSFAIADSTVLRSLLAQLSAQEVQYRILAILPGTQFIPGPDALTPVWSNMSQSAIAAASSKAN</sequence>
<proteinExistence type="predicted"/>
<gene>
    <name evidence="1" type="ORF">ACFSYH_10020</name>
</gene>